<reference evidence="2 3" key="1">
    <citation type="journal article" date="2014" name="Genome Announc.">
        <title>Draft genome sequences of eight enterohepatic helicobacter species isolated from both laboratory and wild rodents.</title>
        <authorList>
            <person name="Sheh A."/>
            <person name="Shen Z."/>
            <person name="Fox J.G."/>
        </authorList>
    </citation>
    <scope>NUCLEOTIDE SEQUENCE [LARGE SCALE GENOMIC DNA]</scope>
    <source>
        <strain evidence="2 3">MIT 09-6949</strain>
    </source>
</reference>
<dbReference type="OrthoDB" id="5327899at2"/>
<sequence length="177" mass="20300">MKNISYRIYAFFIALLVASLASIVFFTQENATHKAIGKEVPNIEISNFTLYMLDTQYCRAISEGVRALRFENHEEIYDIFVNQINNKLNEYIYAPFVLSKNGLYTFSQGANYLRIDGLSFWSKWGVYDYQSRSFKGRGDFVFANENTQATGQNIYYDTLKGDMRADSVIADMAMGGK</sequence>
<keyword evidence="3" id="KW-1185">Reference proteome</keyword>
<gene>
    <name evidence="2" type="ORF">LS71_000365</name>
</gene>
<dbReference type="AlphaFoldDB" id="A0A4V6I2S6"/>
<comment type="caution">
    <text evidence="2">The sequence shown here is derived from an EMBL/GenBank/DDBJ whole genome shotgun (WGS) entry which is preliminary data.</text>
</comment>
<protein>
    <submittedName>
        <fullName evidence="2">Uncharacterized protein</fullName>
    </submittedName>
</protein>
<dbReference type="EMBL" id="JRPR02000001">
    <property type="protein sequence ID" value="TLD97252.1"/>
    <property type="molecule type" value="Genomic_DNA"/>
</dbReference>
<name>A0A4V6I2S6_9HELI</name>
<feature type="transmembrane region" description="Helical" evidence="1">
    <location>
        <begin position="6"/>
        <end position="26"/>
    </location>
</feature>
<evidence type="ECO:0000256" key="1">
    <source>
        <dbReference type="SAM" id="Phobius"/>
    </source>
</evidence>
<organism evidence="2 3">
    <name type="scientific">Helicobacter jaachi</name>
    <dbReference type="NCBI Taxonomy" id="1677920"/>
    <lineage>
        <taxon>Bacteria</taxon>
        <taxon>Pseudomonadati</taxon>
        <taxon>Campylobacterota</taxon>
        <taxon>Epsilonproteobacteria</taxon>
        <taxon>Campylobacterales</taxon>
        <taxon>Helicobacteraceae</taxon>
        <taxon>Helicobacter</taxon>
    </lineage>
</organism>
<keyword evidence="1" id="KW-1133">Transmembrane helix</keyword>
<dbReference type="STRING" id="1677920.LS71_01355"/>
<dbReference type="RefSeq" id="WP_034352603.1">
    <property type="nucleotide sequence ID" value="NZ_JRPR02000001.1"/>
</dbReference>
<evidence type="ECO:0000313" key="3">
    <source>
        <dbReference type="Proteomes" id="UP000029733"/>
    </source>
</evidence>
<proteinExistence type="predicted"/>
<keyword evidence="1" id="KW-0812">Transmembrane</keyword>
<keyword evidence="1" id="KW-0472">Membrane</keyword>
<evidence type="ECO:0000313" key="2">
    <source>
        <dbReference type="EMBL" id="TLD97252.1"/>
    </source>
</evidence>
<accession>A0A4V6I2S6</accession>
<dbReference type="Proteomes" id="UP000029733">
    <property type="component" value="Unassembled WGS sequence"/>
</dbReference>